<evidence type="ECO:0000256" key="1">
    <source>
        <dbReference type="ARBA" id="ARBA00004123"/>
    </source>
</evidence>
<dbReference type="SUPFAM" id="SSF68906">
    <property type="entry name" value="SAP domain"/>
    <property type="match status" value="1"/>
</dbReference>
<feature type="compositionally biased region" description="Acidic residues" evidence="8">
    <location>
        <begin position="263"/>
        <end position="273"/>
    </location>
</feature>
<comment type="caution">
    <text evidence="10">The sequence shown here is derived from an EMBL/GenBank/DDBJ whole genome shotgun (WGS) entry which is preliminary data.</text>
</comment>
<dbReference type="OrthoDB" id="79455at2759"/>
<dbReference type="AlphaFoldDB" id="A0A1V9ZJG8"/>
<reference evidence="10 11" key="1">
    <citation type="journal article" date="2014" name="Genome Biol. Evol.">
        <title>The secreted proteins of Achlya hypogyna and Thraustotheca clavata identify the ancestral oomycete secretome and reveal gene acquisitions by horizontal gene transfer.</title>
        <authorList>
            <person name="Misner I."/>
            <person name="Blouin N."/>
            <person name="Leonard G."/>
            <person name="Richards T.A."/>
            <person name="Lane C.E."/>
        </authorList>
    </citation>
    <scope>NUCLEOTIDE SEQUENCE [LARGE SCALE GENOMIC DNA]</scope>
    <source>
        <strain evidence="10 11">ATCC 48635</strain>
    </source>
</reference>
<dbReference type="InterPro" id="IPR003034">
    <property type="entry name" value="SAP_dom"/>
</dbReference>
<organism evidence="10 11">
    <name type="scientific">Achlya hypogyna</name>
    <name type="common">Oomycete</name>
    <name type="synonym">Protoachlya hypogyna</name>
    <dbReference type="NCBI Taxonomy" id="1202772"/>
    <lineage>
        <taxon>Eukaryota</taxon>
        <taxon>Sar</taxon>
        <taxon>Stramenopiles</taxon>
        <taxon>Oomycota</taxon>
        <taxon>Saprolegniomycetes</taxon>
        <taxon>Saprolegniales</taxon>
        <taxon>Achlyaceae</taxon>
        <taxon>Achlya</taxon>
    </lineage>
</organism>
<comment type="subcellular location">
    <subcellularLocation>
        <location evidence="1">Nucleus</location>
    </subcellularLocation>
</comment>
<feature type="compositionally biased region" description="Basic and acidic residues" evidence="8">
    <location>
        <begin position="29"/>
        <end position="69"/>
    </location>
</feature>
<feature type="region of interest" description="Disordered" evidence="8">
    <location>
        <begin position="1"/>
        <end position="75"/>
    </location>
</feature>
<dbReference type="InterPro" id="IPR036361">
    <property type="entry name" value="SAP_dom_sf"/>
</dbReference>
<keyword evidence="11" id="KW-1185">Reference proteome</keyword>
<feature type="compositionally biased region" description="Acidic residues" evidence="8">
    <location>
        <begin position="304"/>
        <end position="331"/>
    </location>
</feature>
<evidence type="ECO:0000313" key="10">
    <source>
        <dbReference type="EMBL" id="OQR98116.1"/>
    </source>
</evidence>
<protein>
    <recommendedName>
        <fullName evidence="9">SAP domain-containing protein</fullName>
    </recommendedName>
</protein>
<dbReference type="PANTHER" id="PTHR12707:SF0">
    <property type="entry name" value="PININ"/>
    <property type="match status" value="1"/>
</dbReference>
<dbReference type="PROSITE" id="PS50800">
    <property type="entry name" value="SAP"/>
    <property type="match status" value="1"/>
</dbReference>
<dbReference type="Pfam" id="PF04696">
    <property type="entry name" value="Pinin_SDK_memA"/>
    <property type="match status" value="1"/>
</dbReference>
<keyword evidence="5" id="KW-0804">Transcription</keyword>
<feature type="region of interest" description="Disordered" evidence="8">
    <location>
        <begin position="239"/>
        <end position="393"/>
    </location>
</feature>
<dbReference type="InterPro" id="IPR006786">
    <property type="entry name" value="Pinin_SDK_MemA"/>
</dbReference>
<gene>
    <name evidence="10" type="ORF">ACHHYP_09180</name>
</gene>
<dbReference type="SMART" id="SM00513">
    <property type="entry name" value="SAP"/>
    <property type="match status" value="1"/>
</dbReference>
<evidence type="ECO:0000256" key="5">
    <source>
        <dbReference type="ARBA" id="ARBA00023163"/>
    </source>
</evidence>
<dbReference type="Proteomes" id="UP000243579">
    <property type="component" value="Unassembled WGS sequence"/>
</dbReference>
<dbReference type="GO" id="GO:0006397">
    <property type="term" value="P:mRNA processing"/>
    <property type="evidence" value="ECO:0007669"/>
    <property type="project" value="UniProtKB-KW"/>
</dbReference>
<dbReference type="GO" id="GO:0071013">
    <property type="term" value="C:catalytic step 2 spliceosome"/>
    <property type="evidence" value="ECO:0007669"/>
    <property type="project" value="TreeGrafter"/>
</dbReference>
<evidence type="ECO:0000313" key="11">
    <source>
        <dbReference type="Proteomes" id="UP000243579"/>
    </source>
</evidence>
<feature type="compositionally biased region" description="Basic and acidic residues" evidence="8">
    <location>
        <begin position="332"/>
        <end position="359"/>
    </location>
</feature>
<name>A0A1V9ZJG8_ACHHY</name>
<evidence type="ECO:0000256" key="3">
    <source>
        <dbReference type="ARBA" id="ARBA00022664"/>
    </source>
</evidence>
<evidence type="ECO:0000256" key="8">
    <source>
        <dbReference type="SAM" id="MobiDB-lite"/>
    </source>
</evidence>
<keyword evidence="6" id="KW-0508">mRNA splicing</keyword>
<feature type="compositionally biased region" description="Low complexity" evidence="8">
    <location>
        <begin position="365"/>
        <end position="378"/>
    </location>
</feature>
<sequence>MPGTPPTRREETSRRGSHDQNETPRNAKSIHERLGRPEESPRKRPARDAEGQGDDKRRRTMRGQDEKAMPTDLLNGRRRLFGNLMGHLGKAKQQLAQDSDLLQKQDRLLSAADAKTKEQSQRVQSLAHLRSERRRIETLISSVKNNAKESISKLERKLMLSTKYEQNQARFLQTVAPIPIYYLPARHTKETQALVDASMEAVEEKIKLRRRELEVKKREIDADTKRKLDIYAAKLEELLKPKKAKSDSNETAKSEDSSVKCGDDDDVAMTNDDDAPKDSPSRSDAGAPKSSDNEADAAASAGDDTNDPDAEDVAMDAADDKEEPVEDDDSDGDKNDSAEVENAKDESFAISEEPTREDASMDGNAAASLSSAAEEPARSPAPSPEPADETPVVEAPVVVEGSPKSAVEVEDISQRTPKHEIPPLAKLKVVELKKYLKERDLDTKGLKADLVERLKAALEDEA</sequence>
<accession>A0A1V9ZJG8</accession>
<feature type="compositionally biased region" description="Basic and acidic residues" evidence="8">
    <location>
        <begin position="239"/>
        <end position="262"/>
    </location>
</feature>
<evidence type="ECO:0000256" key="7">
    <source>
        <dbReference type="ARBA" id="ARBA00023242"/>
    </source>
</evidence>
<proteinExistence type="inferred from homology"/>
<feature type="compositionally biased region" description="Basic and acidic residues" evidence="8">
    <location>
        <begin position="7"/>
        <end position="22"/>
    </location>
</feature>
<comment type="similarity">
    <text evidence="2">Belongs to the pinin family.</text>
</comment>
<keyword evidence="7" id="KW-0539">Nucleus</keyword>
<evidence type="ECO:0000256" key="4">
    <source>
        <dbReference type="ARBA" id="ARBA00023015"/>
    </source>
</evidence>
<evidence type="ECO:0000256" key="2">
    <source>
        <dbReference type="ARBA" id="ARBA00010386"/>
    </source>
</evidence>
<dbReference type="GO" id="GO:0008380">
    <property type="term" value="P:RNA splicing"/>
    <property type="evidence" value="ECO:0007669"/>
    <property type="project" value="UniProtKB-KW"/>
</dbReference>
<dbReference type="EMBL" id="JNBR01000090">
    <property type="protein sequence ID" value="OQR98116.1"/>
    <property type="molecule type" value="Genomic_DNA"/>
</dbReference>
<evidence type="ECO:0000256" key="6">
    <source>
        <dbReference type="ARBA" id="ARBA00023187"/>
    </source>
</evidence>
<keyword evidence="3" id="KW-0507">mRNA processing</keyword>
<dbReference type="PANTHER" id="PTHR12707">
    <property type="entry name" value="PINN"/>
    <property type="match status" value="1"/>
</dbReference>
<dbReference type="Gene3D" id="1.10.720.30">
    <property type="entry name" value="SAP domain"/>
    <property type="match status" value="1"/>
</dbReference>
<dbReference type="STRING" id="1202772.A0A1V9ZJG8"/>
<keyword evidence="4" id="KW-0805">Transcription regulation</keyword>
<dbReference type="InterPro" id="IPR039853">
    <property type="entry name" value="Pinin"/>
</dbReference>
<evidence type="ECO:0000259" key="9">
    <source>
        <dbReference type="PROSITE" id="PS50800"/>
    </source>
</evidence>
<feature type="domain" description="SAP" evidence="9">
    <location>
        <begin position="424"/>
        <end position="458"/>
    </location>
</feature>
<dbReference type="Pfam" id="PF02037">
    <property type="entry name" value="SAP"/>
    <property type="match status" value="1"/>
</dbReference>